<evidence type="ECO:0000256" key="1">
    <source>
        <dbReference type="SAM" id="MobiDB-lite"/>
    </source>
</evidence>
<feature type="region of interest" description="Disordered" evidence="1">
    <location>
        <begin position="437"/>
        <end position="525"/>
    </location>
</feature>
<organism evidence="2 3">
    <name type="scientific">Dunaliella salina</name>
    <name type="common">Green alga</name>
    <name type="synonym">Protococcus salinus</name>
    <dbReference type="NCBI Taxonomy" id="3046"/>
    <lineage>
        <taxon>Eukaryota</taxon>
        <taxon>Viridiplantae</taxon>
        <taxon>Chlorophyta</taxon>
        <taxon>core chlorophytes</taxon>
        <taxon>Chlorophyceae</taxon>
        <taxon>CS clade</taxon>
        <taxon>Chlamydomonadales</taxon>
        <taxon>Dunaliellaceae</taxon>
        <taxon>Dunaliella</taxon>
    </lineage>
</organism>
<feature type="compositionally biased region" description="Acidic residues" evidence="1">
    <location>
        <begin position="79"/>
        <end position="88"/>
    </location>
</feature>
<evidence type="ECO:0000313" key="2">
    <source>
        <dbReference type="EMBL" id="KAF5834855.1"/>
    </source>
</evidence>
<feature type="compositionally biased region" description="Acidic residues" evidence="1">
    <location>
        <begin position="414"/>
        <end position="426"/>
    </location>
</feature>
<protein>
    <submittedName>
        <fullName evidence="2">Uncharacterized protein</fullName>
    </submittedName>
</protein>
<gene>
    <name evidence="2" type="ORF">DUNSADRAFT_8356</name>
</gene>
<comment type="caution">
    <text evidence="2">The sequence shown here is derived from an EMBL/GenBank/DDBJ whole genome shotgun (WGS) entry which is preliminary data.</text>
</comment>
<feature type="region of interest" description="Disordered" evidence="1">
    <location>
        <begin position="409"/>
        <end position="428"/>
    </location>
</feature>
<dbReference type="Proteomes" id="UP000815325">
    <property type="component" value="Unassembled WGS sequence"/>
</dbReference>
<reference evidence="2" key="1">
    <citation type="submission" date="2017-08" db="EMBL/GenBank/DDBJ databases">
        <authorList>
            <person name="Polle J.E."/>
            <person name="Barry K."/>
            <person name="Cushman J."/>
            <person name="Schmutz J."/>
            <person name="Tran D."/>
            <person name="Hathwaick L.T."/>
            <person name="Yim W.C."/>
            <person name="Jenkins J."/>
            <person name="Mckie-Krisberg Z.M."/>
            <person name="Prochnik S."/>
            <person name="Lindquist E."/>
            <person name="Dockter R.B."/>
            <person name="Adam C."/>
            <person name="Molina H."/>
            <person name="Bunkerborg J."/>
            <person name="Jin E."/>
            <person name="Buchheim M."/>
            <person name="Magnuson J."/>
        </authorList>
    </citation>
    <scope>NUCLEOTIDE SEQUENCE</scope>
    <source>
        <strain evidence="2">CCAP 19/18</strain>
    </source>
</reference>
<name>A0ABQ7GJS5_DUNSA</name>
<feature type="compositionally biased region" description="Low complexity" evidence="1">
    <location>
        <begin position="66"/>
        <end position="78"/>
    </location>
</feature>
<sequence length="557" mass="60483">MCKSLTSTARTMSQVYAFGFNSLGALRGASWHLATGPRESSTMSLFLNRVYPFNLMPLVEGTHTMQQDSSAAQQQQQPADDDHDEGADYDVMGSLWAPSPAWASAGAIISPLSDAHLGPRIARMLVHPVLGTVAVQMQPSDLLQASPALMEQLQCELTVQEQALARRTASVPLLCPINHERHLLGWYGSTVTILHTPLHAWRPAPGFGTRLQLPGHIFYLGQDACLCKFAAATREGEPLLALPSATSHGLARHPCTIIQGKQGALMIFFELPPQGKDSNDRRSAQDQWQWTLMQPNAFEDTPTPVVWFKPGKYGTFIGHKDAFFAVIEATGTLGAVFHTASTNHANAVPLYTFNLDGCSIAGCAMPLFSGPPSAFQELQAFDKRQTAALGAIMWQTSKGHLVATSLPAIQGMPDEPDEDDEAEAEEFEKQEQLKALGQAADNGKQEEEESEESGESDDDEPEEEEDEEGANAEAKKREDDGLISGDDSSSEDEHAVAAKKRAEERALQRKRERRRARAKKKGPQAVALAEGAHYGNATCHKGGLVLQPGEVVLQVCV</sequence>
<dbReference type="EMBL" id="MU069735">
    <property type="protein sequence ID" value="KAF5834855.1"/>
    <property type="molecule type" value="Genomic_DNA"/>
</dbReference>
<keyword evidence="3" id="KW-1185">Reference proteome</keyword>
<feature type="compositionally biased region" description="Acidic residues" evidence="1">
    <location>
        <begin position="446"/>
        <end position="470"/>
    </location>
</feature>
<feature type="non-terminal residue" evidence="2">
    <location>
        <position position="557"/>
    </location>
</feature>
<feature type="region of interest" description="Disordered" evidence="1">
    <location>
        <begin position="64"/>
        <end position="88"/>
    </location>
</feature>
<feature type="compositionally biased region" description="Basic residues" evidence="1">
    <location>
        <begin position="510"/>
        <end position="522"/>
    </location>
</feature>
<evidence type="ECO:0000313" key="3">
    <source>
        <dbReference type="Proteomes" id="UP000815325"/>
    </source>
</evidence>
<proteinExistence type="predicted"/>
<accession>A0ABQ7GJS5</accession>
<feature type="compositionally biased region" description="Basic and acidic residues" evidence="1">
    <location>
        <begin position="491"/>
        <end position="509"/>
    </location>
</feature>